<evidence type="ECO:0008006" key="5">
    <source>
        <dbReference type="Google" id="ProtNLM"/>
    </source>
</evidence>
<evidence type="ECO:0000313" key="4">
    <source>
        <dbReference type="Proteomes" id="UP000176222"/>
    </source>
</evidence>
<dbReference type="EMBL" id="MHTH01000005">
    <property type="protein sequence ID" value="OHA59119.1"/>
    <property type="molecule type" value="Genomic_DNA"/>
</dbReference>
<evidence type="ECO:0000259" key="1">
    <source>
        <dbReference type="Pfam" id="PF00534"/>
    </source>
</evidence>
<dbReference type="PANTHER" id="PTHR45947">
    <property type="entry name" value="SULFOQUINOVOSYL TRANSFERASE SQD2"/>
    <property type="match status" value="1"/>
</dbReference>
<accession>A0A1G2QGD6</accession>
<dbReference type="InterPro" id="IPR050194">
    <property type="entry name" value="Glycosyltransferase_grp1"/>
</dbReference>
<gene>
    <name evidence="3" type="ORF">A2370_02960</name>
</gene>
<dbReference type="SUPFAM" id="SSF53756">
    <property type="entry name" value="UDP-Glycosyltransferase/glycogen phosphorylase"/>
    <property type="match status" value="1"/>
</dbReference>
<dbReference type="PANTHER" id="PTHR45947:SF3">
    <property type="entry name" value="SULFOQUINOVOSYL TRANSFERASE SQD2"/>
    <property type="match status" value="1"/>
</dbReference>
<dbReference type="GO" id="GO:0016757">
    <property type="term" value="F:glycosyltransferase activity"/>
    <property type="evidence" value="ECO:0007669"/>
    <property type="project" value="InterPro"/>
</dbReference>
<dbReference type="Gene3D" id="3.40.50.2000">
    <property type="entry name" value="Glycogen Phosphorylase B"/>
    <property type="match status" value="2"/>
</dbReference>
<organism evidence="3 4">
    <name type="scientific">Candidatus Vogelbacteria bacterium RIFOXYB1_FULL_42_16</name>
    <dbReference type="NCBI Taxonomy" id="1802436"/>
    <lineage>
        <taxon>Bacteria</taxon>
        <taxon>Candidatus Vogeliibacteriota</taxon>
    </lineage>
</organism>
<dbReference type="AlphaFoldDB" id="A0A1G2QGD6"/>
<sequence length="374" mass="42143">MRRILIYSTAYFPLVGGAEVAIRELTDRLPEDDFELITARLRPNLPRREQIGRVLVHRFGLGFFGDKALLALFGGFYGWSLHQKKPFDLVWGVMASFGGFGALAFKKREPSVPFLLTLQEGDELKEIEHKARFLRGHFVDIFRRADHIQAISNYLADWARKLGASCPIEVVPNGVDLKKFKLIAKKADKNFNEKIIVSASRLVKKNGLADLVLALKFLPSHVKLWLLGEGEEQKYLKQLIEESGLNSRVKMLGFMSPEKLPEFYAQVDIFARPSHSEGLGNAFLEAMACGLPVVGTRVGGIADFLVDKETGFVCEVANPENVASKISYILDPQNESEVNDILARAKKMIIEKYDWDILAPKFENIFTKLCLKNQ</sequence>
<comment type="caution">
    <text evidence="3">The sequence shown here is derived from an EMBL/GenBank/DDBJ whole genome shotgun (WGS) entry which is preliminary data.</text>
</comment>
<dbReference type="Pfam" id="PF13439">
    <property type="entry name" value="Glyco_transf_4"/>
    <property type="match status" value="1"/>
</dbReference>
<feature type="domain" description="Glycosyltransferase subfamily 4-like N-terminal" evidence="2">
    <location>
        <begin position="15"/>
        <end position="178"/>
    </location>
</feature>
<protein>
    <recommendedName>
        <fullName evidence="5">Glycosyl transferase family 1 domain-containing protein</fullName>
    </recommendedName>
</protein>
<evidence type="ECO:0000313" key="3">
    <source>
        <dbReference type="EMBL" id="OHA59119.1"/>
    </source>
</evidence>
<dbReference type="InterPro" id="IPR028098">
    <property type="entry name" value="Glyco_trans_4-like_N"/>
</dbReference>
<feature type="domain" description="Glycosyl transferase family 1" evidence="1">
    <location>
        <begin position="183"/>
        <end position="335"/>
    </location>
</feature>
<name>A0A1G2QGD6_9BACT</name>
<reference evidence="3 4" key="1">
    <citation type="journal article" date="2016" name="Nat. Commun.">
        <title>Thousands of microbial genomes shed light on interconnected biogeochemical processes in an aquifer system.</title>
        <authorList>
            <person name="Anantharaman K."/>
            <person name="Brown C.T."/>
            <person name="Hug L.A."/>
            <person name="Sharon I."/>
            <person name="Castelle C.J."/>
            <person name="Probst A.J."/>
            <person name="Thomas B.C."/>
            <person name="Singh A."/>
            <person name="Wilkins M.J."/>
            <person name="Karaoz U."/>
            <person name="Brodie E.L."/>
            <person name="Williams K.H."/>
            <person name="Hubbard S.S."/>
            <person name="Banfield J.F."/>
        </authorList>
    </citation>
    <scope>NUCLEOTIDE SEQUENCE [LARGE SCALE GENOMIC DNA]</scope>
</reference>
<dbReference type="Pfam" id="PF00534">
    <property type="entry name" value="Glycos_transf_1"/>
    <property type="match status" value="1"/>
</dbReference>
<evidence type="ECO:0000259" key="2">
    <source>
        <dbReference type="Pfam" id="PF13439"/>
    </source>
</evidence>
<proteinExistence type="predicted"/>
<dbReference type="STRING" id="1802436.A2370_02960"/>
<dbReference type="InterPro" id="IPR001296">
    <property type="entry name" value="Glyco_trans_1"/>
</dbReference>
<dbReference type="Proteomes" id="UP000176222">
    <property type="component" value="Unassembled WGS sequence"/>
</dbReference>
<dbReference type="CDD" id="cd03801">
    <property type="entry name" value="GT4_PimA-like"/>
    <property type="match status" value="1"/>
</dbReference>